<protein>
    <submittedName>
        <fullName evidence="1">Oidioi.mRNA.OKI2018_I69.chr1.g1808.t1.cds</fullName>
    </submittedName>
</protein>
<dbReference type="EMBL" id="OU015566">
    <property type="protein sequence ID" value="CAG5105071.1"/>
    <property type="molecule type" value="Genomic_DNA"/>
</dbReference>
<reference evidence="1 2" key="1">
    <citation type="submission" date="2021-04" db="EMBL/GenBank/DDBJ databases">
        <authorList>
            <person name="Bliznina A."/>
        </authorList>
    </citation>
    <scope>NUCLEOTIDE SEQUENCE [LARGE SCALE GENOMIC DNA]</scope>
</reference>
<evidence type="ECO:0000313" key="2">
    <source>
        <dbReference type="Proteomes" id="UP001158576"/>
    </source>
</evidence>
<proteinExistence type="predicted"/>
<dbReference type="Proteomes" id="UP001158576">
    <property type="component" value="Chromosome 1"/>
</dbReference>
<keyword evidence="2" id="KW-1185">Reference proteome</keyword>
<evidence type="ECO:0000313" key="1">
    <source>
        <dbReference type="EMBL" id="CAG5105071.1"/>
    </source>
</evidence>
<organism evidence="1 2">
    <name type="scientific">Oikopleura dioica</name>
    <name type="common">Tunicate</name>
    <dbReference type="NCBI Taxonomy" id="34765"/>
    <lineage>
        <taxon>Eukaryota</taxon>
        <taxon>Metazoa</taxon>
        <taxon>Chordata</taxon>
        <taxon>Tunicata</taxon>
        <taxon>Appendicularia</taxon>
        <taxon>Copelata</taxon>
        <taxon>Oikopleuridae</taxon>
        <taxon>Oikopleura</taxon>
    </lineage>
</organism>
<sequence>MIKAQIKTNAAFEAKRKPPRLIDQKSPKKIKIGVVHQMTALGYDELDQDIRMAHRQNYRRLAIKLRVQTFLKFKGYPSVEIVHVFVVKESRDGETNVGFEDQFRDILLGRHFENVLWSDELFERMHDVAKSRVDIALLLLLFFCKTIKTEALEN</sequence>
<name>A0ABN7SP31_OIKDI</name>
<gene>
    <name evidence="1" type="ORF">OKIOD_LOCUS10573</name>
</gene>
<accession>A0ABN7SP31</accession>